<proteinExistence type="predicted"/>
<dbReference type="Gene3D" id="3.30.1360.40">
    <property type="match status" value="1"/>
</dbReference>
<dbReference type="PANTHER" id="PTHR34698:SF2">
    <property type="entry name" value="5-OXOPROLINASE SUBUNIT B"/>
    <property type="match status" value="1"/>
</dbReference>
<dbReference type="Gene3D" id="2.40.100.10">
    <property type="entry name" value="Cyclophilin-like"/>
    <property type="match status" value="1"/>
</dbReference>
<accession>A0A402CMJ2</accession>
<dbReference type="AlphaFoldDB" id="A0A402CMJ2"/>
<evidence type="ECO:0000256" key="1">
    <source>
        <dbReference type="ARBA" id="ARBA00022741"/>
    </source>
</evidence>
<dbReference type="InterPro" id="IPR029000">
    <property type="entry name" value="Cyclophilin-like_dom_sf"/>
</dbReference>
<gene>
    <name evidence="5" type="ORF">Rhow_000310</name>
</gene>
<dbReference type="SMART" id="SM00796">
    <property type="entry name" value="AHS1"/>
    <property type="match status" value="1"/>
</dbReference>
<evidence type="ECO:0000256" key="2">
    <source>
        <dbReference type="ARBA" id="ARBA00022801"/>
    </source>
</evidence>
<dbReference type="Proteomes" id="UP000287519">
    <property type="component" value="Unassembled WGS sequence"/>
</dbReference>
<keyword evidence="6" id="KW-1185">Reference proteome</keyword>
<dbReference type="InterPro" id="IPR010016">
    <property type="entry name" value="PxpB"/>
</dbReference>
<organism evidence="5 6">
    <name type="scientific">Rhodococcus wratislaviensis</name>
    <name type="common">Tsukamurella wratislaviensis</name>
    <dbReference type="NCBI Taxonomy" id="44752"/>
    <lineage>
        <taxon>Bacteria</taxon>
        <taxon>Bacillati</taxon>
        <taxon>Actinomycetota</taxon>
        <taxon>Actinomycetes</taxon>
        <taxon>Mycobacteriales</taxon>
        <taxon>Nocardiaceae</taxon>
        <taxon>Rhodococcus</taxon>
    </lineage>
</organism>
<name>A0A402CMJ2_RHOWR</name>
<dbReference type="InterPro" id="IPR003833">
    <property type="entry name" value="CT_C_D"/>
</dbReference>
<sequence length="207" mass="21969">MMRILDVGESAILAEFEDQGTVLAHFRALDDSRPPGVREVIPAARTILVRFDHGATSRDRVAKWVRTTEPAAAVAEDAPEEVRIAVRYDGPDLEDVAELTGLGVDGVVAAHTGTPWTVAFCGFAPGFGYLTGGAPDLHVPRRATPRTSVPAGTVALGGEFTGIYPRSSPGGWQLIGTTDEPIWDAGRTPPALLRPGVVVRFAPVSTY</sequence>
<keyword evidence="2 5" id="KW-0378">Hydrolase</keyword>
<dbReference type="SUPFAM" id="SSF160467">
    <property type="entry name" value="PH0987 N-terminal domain-like"/>
    <property type="match status" value="1"/>
</dbReference>
<evidence type="ECO:0000259" key="4">
    <source>
        <dbReference type="SMART" id="SM00796"/>
    </source>
</evidence>
<dbReference type="PANTHER" id="PTHR34698">
    <property type="entry name" value="5-OXOPROLINASE SUBUNIT B"/>
    <property type="match status" value="1"/>
</dbReference>
<keyword evidence="1" id="KW-0547">Nucleotide-binding</keyword>
<keyword evidence="3" id="KW-0067">ATP-binding</keyword>
<evidence type="ECO:0000256" key="3">
    <source>
        <dbReference type="ARBA" id="ARBA00022840"/>
    </source>
</evidence>
<feature type="domain" description="Carboxyltransferase" evidence="4">
    <location>
        <begin position="2"/>
        <end position="193"/>
    </location>
</feature>
<dbReference type="GO" id="GO:0005524">
    <property type="term" value="F:ATP binding"/>
    <property type="evidence" value="ECO:0007669"/>
    <property type="project" value="UniProtKB-KW"/>
</dbReference>
<evidence type="ECO:0000313" key="6">
    <source>
        <dbReference type="Proteomes" id="UP000287519"/>
    </source>
</evidence>
<dbReference type="GO" id="GO:0016787">
    <property type="term" value="F:hydrolase activity"/>
    <property type="evidence" value="ECO:0007669"/>
    <property type="project" value="UniProtKB-KW"/>
</dbReference>
<dbReference type="SUPFAM" id="SSF50891">
    <property type="entry name" value="Cyclophilin-like"/>
    <property type="match status" value="1"/>
</dbReference>
<dbReference type="Pfam" id="PF02682">
    <property type="entry name" value="CT_C_D"/>
    <property type="match status" value="1"/>
</dbReference>
<dbReference type="EMBL" id="BHYM01000107">
    <property type="protein sequence ID" value="GCE44719.1"/>
    <property type="molecule type" value="Genomic_DNA"/>
</dbReference>
<comment type="caution">
    <text evidence="5">The sequence shown here is derived from an EMBL/GenBank/DDBJ whole genome shotgun (WGS) entry which is preliminary data.</text>
</comment>
<reference evidence="5 6" key="1">
    <citation type="submission" date="2018-11" db="EMBL/GenBank/DDBJ databases">
        <title>Microbial catabolism of amino acid.</title>
        <authorList>
            <person name="Hibi M."/>
            <person name="Ogawa J."/>
        </authorList>
    </citation>
    <scope>NUCLEOTIDE SEQUENCE [LARGE SCALE GENOMIC DNA]</scope>
    <source>
        <strain evidence="5 6">C31-06</strain>
    </source>
</reference>
<evidence type="ECO:0000313" key="5">
    <source>
        <dbReference type="EMBL" id="GCE44719.1"/>
    </source>
</evidence>
<protein>
    <submittedName>
        <fullName evidence="5">Allophanate hydrolase 2 subunit 1</fullName>
    </submittedName>
</protein>